<protein>
    <submittedName>
        <fullName evidence="2">Malto-oligosyltrehalose synthase</fullName>
    </submittedName>
</protein>
<dbReference type="Gene3D" id="3.30.1590.10">
    <property type="entry name" value="Maltooligosyl trehalose synthase, domain 2"/>
    <property type="match status" value="1"/>
</dbReference>
<dbReference type="InterPro" id="IPR017853">
    <property type="entry name" value="GH"/>
</dbReference>
<evidence type="ECO:0000259" key="1">
    <source>
        <dbReference type="SMART" id="SM00642"/>
    </source>
</evidence>
<dbReference type="Pfam" id="PF00128">
    <property type="entry name" value="Alpha-amylase"/>
    <property type="match status" value="1"/>
</dbReference>
<sequence length="889" mass="103062">MRIPVSTYRLQLNASFNFSHVEALISYLHELGISTIYASPFFTAPAGSLHGYDVADPYTLNSEIGTIDQLQRINEALHQKDMTWLQDVVPNHMVFAMSNHRLADVLERGPHSPYYNWFDIDWQHPDPMLTGKVLTPFLGKSLSECLQQQEIKITLNQTGFVIKYGEQTYPLSTSAYEALLALLPQETATQLIIQLQKEAMQDWPLLSWREIKTSLVNAFMANAQGVTEVYKLLDIINNDARVLQNLLQQQYYQLCYWKNANQVINYRRFFAVNELISVNMANELVFYEYHQLLHNLYRQKDVHGLRIDHIDGLEAPLEYLNRLRQLFGNDCYVVVEKILEQQEQLPGNWSVQGTTGYEFTAQISWLLTDITGARQLKTYYQTLFPKTPDYKTIIFEKKRNFLETYMVGEWDNLVRRLYTLQLVPETVKSEDTKQALALFMCCLPVYRLYPGEEPPNGQAPEIINDTFKEAMARGPEWKDALRSLQTIFTIDENDKSVNLRRLEFQKRLMQFTGPLMAKGVEDTTFYVYNALLGHNEVGDAPDRDEYTVADFHQWMRQRQQQFPFSLNTTSTHDTKRGEDGRLRVNALTWFVPEWQQVNEQWRLINASCKESCDGHSLPGSEDEYFIYQSLLAGFPADERVTPEYLDRLKAYYIKSIREAKLFTNWQTPDIRYEEAGCRFIEKMLSTQHNFLKSFLPFFRKIVTTTQVLSLTQTLVKITAPGVPDIYQGSEGWNTSYVDPDNRQPVDFDIFKQYVIALKEEERKGWTAVLKLVKDKRGEGGEKFYVTWKALQCRRDMAAVFLHGDYIPLYTTSNCGIIAYARRYKNEWVLIIAPVAINEALTNCSITLPNDAPVQWKNIFTGEMVETTGELPIHTLFNNFPVLLLTGEVK</sequence>
<dbReference type="RefSeq" id="WP_209142843.1">
    <property type="nucleotide sequence ID" value="NZ_JAGHKO010000011.1"/>
</dbReference>
<feature type="domain" description="Glycosyl hydrolase family 13 catalytic" evidence="1">
    <location>
        <begin position="4"/>
        <end position="482"/>
    </location>
</feature>
<proteinExistence type="predicted"/>
<organism evidence="2 3">
    <name type="scientific">Niastella soli</name>
    <dbReference type="NCBI Taxonomy" id="2821487"/>
    <lineage>
        <taxon>Bacteria</taxon>
        <taxon>Pseudomonadati</taxon>
        <taxon>Bacteroidota</taxon>
        <taxon>Chitinophagia</taxon>
        <taxon>Chitinophagales</taxon>
        <taxon>Chitinophagaceae</taxon>
        <taxon>Niastella</taxon>
    </lineage>
</organism>
<accession>A0ABS3Z4P8</accession>
<evidence type="ECO:0000313" key="2">
    <source>
        <dbReference type="EMBL" id="MBO9204356.1"/>
    </source>
</evidence>
<dbReference type="CDD" id="cd11336">
    <property type="entry name" value="AmyAc_MTSase"/>
    <property type="match status" value="1"/>
</dbReference>
<name>A0ABS3Z4P8_9BACT</name>
<dbReference type="InterPro" id="IPR006047">
    <property type="entry name" value="GH13_cat_dom"/>
</dbReference>
<keyword evidence="3" id="KW-1185">Reference proteome</keyword>
<dbReference type="SUPFAM" id="SSF51445">
    <property type="entry name" value="(Trans)glycosidases"/>
    <property type="match status" value="1"/>
</dbReference>
<comment type="caution">
    <text evidence="2">The sequence shown here is derived from an EMBL/GenBank/DDBJ whole genome shotgun (WGS) entry which is preliminary data.</text>
</comment>
<evidence type="ECO:0000313" key="3">
    <source>
        <dbReference type="Proteomes" id="UP000677244"/>
    </source>
</evidence>
<dbReference type="Proteomes" id="UP000677244">
    <property type="component" value="Unassembled WGS sequence"/>
</dbReference>
<reference evidence="2 3" key="1">
    <citation type="submission" date="2021-03" db="EMBL/GenBank/DDBJ databases">
        <title>Assistant Professor.</title>
        <authorList>
            <person name="Huq M.A."/>
        </authorList>
    </citation>
    <scope>NUCLEOTIDE SEQUENCE [LARGE SCALE GENOMIC DNA]</scope>
    <source>
        <strain evidence="2 3">MAH-29</strain>
    </source>
</reference>
<gene>
    <name evidence="2" type="primary">treY</name>
    <name evidence="2" type="ORF">J7I42_28975</name>
</gene>
<dbReference type="SMART" id="SM00642">
    <property type="entry name" value="Aamy"/>
    <property type="match status" value="1"/>
</dbReference>
<dbReference type="PANTHER" id="PTHR10357">
    <property type="entry name" value="ALPHA-AMYLASE FAMILY MEMBER"/>
    <property type="match status" value="1"/>
</dbReference>
<dbReference type="Gene3D" id="1.10.150.200">
    <property type="entry name" value="Maltooligosyl trehalose synthase, domain 3"/>
    <property type="match status" value="1"/>
</dbReference>
<dbReference type="Gene3D" id="1.10.10.470">
    <property type="entry name" value="Maltooligosyl trehalose synthase, domain 4"/>
    <property type="match status" value="1"/>
</dbReference>
<dbReference type="EMBL" id="JAGHKO010000011">
    <property type="protein sequence ID" value="MBO9204356.1"/>
    <property type="molecule type" value="Genomic_DNA"/>
</dbReference>
<dbReference type="PANTHER" id="PTHR10357:SF216">
    <property type="entry name" value="MALTOOLIGOSYL TREHALOSE SYNTHASE-RELATED"/>
    <property type="match status" value="1"/>
</dbReference>
<dbReference type="NCBIfam" id="TIGR02401">
    <property type="entry name" value="trehalose_TreY"/>
    <property type="match status" value="1"/>
</dbReference>
<dbReference type="InterPro" id="IPR012767">
    <property type="entry name" value="Trehalose_TreY"/>
</dbReference>
<dbReference type="Gene3D" id="3.20.20.80">
    <property type="entry name" value="Glycosidases"/>
    <property type="match status" value="1"/>
</dbReference>
<dbReference type="InterPro" id="IPR013797">
    <property type="entry name" value="Maltooligo_trehalose_synth_4"/>
</dbReference>